<proteinExistence type="predicted"/>
<feature type="domain" description="RNA polymerase sigma-70 region 4" evidence="6">
    <location>
        <begin position="163"/>
        <end position="207"/>
    </location>
</feature>
<dbReference type="RefSeq" id="WP_111273556.1">
    <property type="nucleotide sequence ID" value="NZ_QKWW01000120.1"/>
</dbReference>
<comment type="caution">
    <text evidence="7">The sequence shown here is derived from an EMBL/GenBank/DDBJ whole genome shotgun (WGS) entry which is preliminary data.</text>
</comment>
<keyword evidence="3" id="KW-0238">DNA-binding</keyword>
<dbReference type="GO" id="GO:0006352">
    <property type="term" value="P:DNA-templated transcription initiation"/>
    <property type="evidence" value="ECO:0007669"/>
    <property type="project" value="InterPro"/>
</dbReference>
<dbReference type="InterPro" id="IPR013324">
    <property type="entry name" value="RNA_pol_sigma_r3/r4-like"/>
</dbReference>
<dbReference type="InterPro" id="IPR000943">
    <property type="entry name" value="RNA_pol_sigma70"/>
</dbReference>
<reference evidence="7 8" key="1">
    <citation type="submission" date="2018-06" db="EMBL/GenBank/DDBJ databases">
        <title>Isolation of heavy metals resistant Paenibacillus silvae NC2 from Gold-Copper mine in ZiJin, China.</title>
        <authorList>
            <person name="Xu J."/>
            <person name="Mazhar H.S."/>
            <person name="Rensing C."/>
        </authorList>
    </citation>
    <scope>NUCLEOTIDE SEQUENCE [LARGE SCALE GENOMIC DNA]</scope>
    <source>
        <strain evidence="7 8">NC2</strain>
    </source>
</reference>
<dbReference type="PRINTS" id="PR00046">
    <property type="entry name" value="SIGMA70FCT"/>
</dbReference>
<dbReference type="Pfam" id="PF04542">
    <property type="entry name" value="Sigma70_r2"/>
    <property type="match status" value="1"/>
</dbReference>
<name>A0A2W6Q4F9_9BACL</name>
<dbReference type="Proteomes" id="UP000249204">
    <property type="component" value="Unassembled WGS sequence"/>
</dbReference>
<evidence type="ECO:0000256" key="3">
    <source>
        <dbReference type="ARBA" id="ARBA00023125"/>
    </source>
</evidence>
<sequence>MNFDNMLSYYDPNFDNEAMIKLAKETNSEDLKEQVIKNNIKLVVKLANEWASKGSNEVDDLIGMGMIALINSFNSFKSDKNIKFTTYLSRAVEMEFVKHENKKKRKHRDKYIMVSIDSSAHKTSENGNDKSLAESLANDSHLDYENVDNNCFNRNLDTAISRKLTEKEQRVSRMYFLEGKELVDIGHELNVSRQAVHQAFKRSVQKLAPVFA</sequence>
<evidence type="ECO:0000259" key="5">
    <source>
        <dbReference type="Pfam" id="PF04542"/>
    </source>
</evidence>
<dbReference type="InterPro" id="IPR013325">
    <property type="entry name" value="RNA_pol_sigma_r2"/>
</dbReference>
<dbReference type="SUPFAM" id="SSF88659">
    <property type="entry name" value="Sigma3 and sigma4 domains of RNA polymerase sigma factors"/>
    <property type="match status" value="1"/>
</dbReference>
<dbReference type="InterPro" id="IPR036388">
    <property type="entry name" value="WH-like_DNA-bd_sf"/>
</dbReference>
<dbReference type="EMBL" id="QKWW01000120">
    <property type="protein sequence ID" value="PZT52203.1"/>
    <property type="molecule type" value="Genomic_DNA"/>
</dbReference>
<protein>
    <recommendedName>
        <fullName evidence="9">Sigma-70 family RNA polymerase sigma factor</fullName>
    </recommendedName>
</protein>
<dbReference type="NCBIfam" id="TIGR02937">
    <property type="entry name" value="sigma70-ECF"/>
    <property type="match status" value="1"/>
</dbReference>
<evidence type="ECO:0000313" key="7">
    <source>
        <dbReference type="EMBL" id="PZT52203.1"/>
    </source>
</evidence>
<dbReference type="Gene3D" id="1.10.1740.10">
    <property type="match status" value="1"/>
</dbReference>
<evidence type="ECO:0000256" key="4">
    <source>
        <dbReference type="ARBA" id="ARBA00023163"/>
    </source>
</evidence>
<dbReference type="InterPro" id="IPR014284">
    <property type="entry name" value="RNA_pol_sigma-70_dom"/>
</dbReference>
<evidence type="ECO:0000259" key="6">
    <source>
        <dbReference type="Pfam" id="PF04545"/>
    </source>
</evidence>
<keyword evidence="2" id="KW-0731">Sigma factor</keyword>
<dbReference type="PANTHER" id="PTHR30385">
    <property type="entry name" value="SIGMA FACTOR F FLAGELLAR"/>
    <property type="match status" value="1"/>
</dbReference>
<gene>
    <name evidence="7" type="ORF">DN757_28595</name>
</gene>
<evidence type="ECO:0000256" key="2">
    <source>
        <dbReference type="ARBA" id="ARBA00023082"/>
    </source>
</evidence>
<evidence type="ECO:0008006" key="9">
    <source>
        <dbReference type="Google" id="ProtNLM"/>
    </source>
</evidence>
<dbReference type="Pfam" id="PF04545">
    <property type="entry name" value="Sigma70_r4"/>
    <property type="match status" value="1"/>
</dbReference>
<evidence type="ECO:0000313" key="8">
    <source>
        <dbReference type="Proteomes" id="UP000249204"/>
    </source>
</evidence>
<dbReference type="InterPro" id="IPR007630">
    <property type="entry name" value="RNA_pol_sigma70_r4"/>
</dbReference>
<dbReference type="AlphaFoldDB" id="A0A2W6Q4F9"/>
<dbReference type="CDD" id="cd06171">
    <property type="entry name" value="Sigma70_r4"/>
    <property type="match status" value="1"/>
</dbReference>
<evidence type="ECO:0000256" key="1">
    <source>
        <dbReference type="ARBA" id="ARBA00023015"/>
    </source>
</evidence>
<keyword evidence="1" id="KW-0805">Transcription regulation</keyword>
<accession>A0A2W6Q4F9</accession>
<feature type="domain" description="RNA polymerase sigma-70 region 2" evidence="5">
    <location>
        <begin position="36"/>
        <end position="104"/>
    </location>
</feature>
<dbReference type="InterPro" id="IPR007627">
    <property type="entry name" value="RNA_pol_sigma70_r2"/>
</dbReference>
<keyword evidence="4" id="KW-0804">Transcription</keyword>
<dbReference type="Gene3D" id="1.10.10.10">
    <property type="entry name" value="Winged helix-like DNA-binding domain superfamily/Winged helix DNA-binding domain"/>
    <property type="match status" value="1"/>
</dbReference>
<organism evidence="7 8">
    <name type="scientific">Paenibacillus silvae</name>
    <dbReference type="NCBI Taxonomy" id="1325358"/>
    <lineage>
        <taxon>Bacteria</taxon>
        <taxon>Bacillati</taxon>
        <taxon>Bacillota</taxon>
        <taxon>Bacilli</taxon>
        <taxon>Bacillales</taxon>
        <taxon>Paenibacillaceae</taxon>
        <taxon>Paenibacillus</taxon>
    </lineage>
</organism>
<dbReference type="GO" id="GO:0016987">
    <property type="term" value="F:sigma factor activity"/>
    <property type="evidence" value="ECO:0007669"/>
    <property type="project" value="UniProtKB-KW"/>
</dbReference>
<dbReference type="GO" id="GO:0003677">
    <property type="term" value="F:DNA binding"/>
    <property type="evidence" value="ECO:0007669"/>
    <property type="project" value="UniProtKB-KW"/>
</dbReference>
<dbReference type="SUPFAM" id="SSF88946">
    <property type="entry name" value="Sigma2 domain of RNA polymerase sigma factors"/>
    <property type="match status" value="1"/>
</dbReference>